<evidence type="ECO:0000256" key="3">
    <source>
        <dbReference type="ARBA" id="ARBA00022475"/>
    </source>
</evidence>
<dbReference type="RefSeq" id="WP_382353084.1">
    <property type="nucleotide sequence ID" value="NZ_JBHSMC010000020.1"/>
</dbReference>
<keyword evidence="5 7" id="KW-1133">Transmembrane helix</keyword>
<feature type="transmembrane region" description="Helical" evidence="7">
    <location>
        <begin position="71"/>
        <end position="92"/>
    </location>
</feature>
<dbReference type="InterPro" id="IPR020846">
    <property type="entry name" value="MFS_dom"/>
</dbReference>
<keyword evidence="6 7" id="KW-0472">Membrane</keyword>
<comment type="subcellular location">
    <subcellularLocation>
        <location evidence="1">Cell membrane</location>
        <topology evidence="1">Multi-pass membrane protein</topology>
    </subcellularLocation>
</comment>
<keyword evidence="10" id="KW-1185">Reference proteome</keyword>
<organism evidence="9 10">
    <name type="scientific">Lederbergia graminis</name>
    <dbReference type="NCBI Taxonomy" id="735518"/>
    <lineage>
        <taxon>Bacteria</taxon>
        <taxon>Bacillati</taxon>
        <taxon>Bacillota</taxon>
        <taxon>Bacilli</taxon>
        <taxon>Bacillales</taxon>
        <taxon>Bacillaceae</taxon>
        <taxon>Lederbergia</taxon>
    </lineage>
</organism>
<feature type="domain" description="Major facilitator superfamily (MFS) profile" evidence="8">
    <location>
        <begin position="7"/>
        <end position="382"/>
    </location>
</feature>
<feature type="transmembrane region" description="Helical" evidence="7">
    <location>
        <begin position="276"/>
        <end position="292"/>
    </location>
</feature>
<reference evidence="10" key="1">
    <citation type="journal article" date="2019" name="Int. J. Syst. Evol. Microbiol.">
        <title>The Global Catalogue of Microorganisms (GCM) 10K type strain sequencing project: providing services to taxonomists for standard genome sequencing and annotation.</title>
        <authorList>
            <consortium name="The Broad Institute Genomics Platform"/>
            <consortium name="The Broad Institute Genome Sequencing Center for Infectious Disease"/>
            <person name="Wu L."/>
            <person name="Ma J."/>
        </authorList>
    </citation>
    <scope>NUCLEOTIDE SEQUENCE [LARGE SCALE GENOMIC DNA]</scope>
    <source>
        <strain evidence="10">CGMCC 1.12237</strain>
    </source>
</reference>
<feature type="transmembrane region" description="Helical" evidence="7">
    <location>
        <begin position="356"/>
        <end position="376"/>
    </location>
</feature>
<feature type="transmembrane region" description="Helical" evidence="7">
    <location>
        <begin position="246"/>
        <end position="264"/>
    </location>
</feature>
<dbReference type="InterPro" id="IPR050171">
    <property type="entry name" value="MFS_Transporters"/>
</dbReference>
<feature type="transmembrane region" description="Helical" evidence="7">
    <location>
        <begin position="163"/>
        <end position="182"/>
    </location>
</feature>
<evidence type="ECO:0000313" key="9">
    <source>
        <dbReference type="EMBL" id="MFC5465929.1"/>
    </source>
</evidence>
<dbReference type="PROSITE" id="PS50850">
    <property type="entry name" value="MFS"/>
    <property type="match status" value="1"/>
</dbReference>
<evidence type="ECO:0000256" key="4">
    <source>
        <dbReference type="ARBA" id="ARBA00022692"/>
    </source>
</evidence>
<protein>
    <submittedName>
        <fullName evidence="9">MFS transporter</fullName>
    </submittedName>
</protein>
<feature type="transmembrane region" description="Helical" evidence="7">
    <location>
        <begin position="298"/>
        <end position="316"/>
    </location>
</feature>
<feature type="transmembrane region" description="Helical" evidence="7">
    <location>
        <begin position="98"/>
        <end position="121"/>
    </location>
</feature>
<dbReference type="EMBL" id="JBHSMC010000020">
    <property type="protein sequence ID" value="MFC5465929.1"/>
    <property type="molecule type" value="Genomic_DNA"/>
</dbReference>
<evidence type="ECO:0000256" key="7">
    <source>
        <dbReference type="SAM" id="Phobius"/>
    </source>
</evidence>
<evidence type="ECO:0000259" key="8">
    <source>
        <dbReference type="PROSITE" id="PS50850"/>
    </source>
</evidence>
<gene>
    <name evidence="9" type="ORF">ACFPM4_14450</name>
</gene>
<feature type="transmembrane region" description="Helical" evidence="7">
    <location>
        <begin position="328"/>
        <end position="350"/>
    </location>
</feature>
<keyword evidence="2" id="KW-0813">Transport</keyword>
<dbReference type="SUPFAM" id="SSF103473">
    <property type="entry name" value="MFS general substrate transporter"/>
    <property type="match status" value="1"/>
</dbReference>
<keyword evidence="4 7" id="KW-0812">Transmembrane</keyword>
<dbReference type="InterPro" id="IPR036259">
    <property type="entry name" value="MFS_trans_sf"/>
</dbReference>
<dbReference type="PANTHER" id="PTHR23517">
    <property type="entry name" value="RESISTANCE PROTEIN MDTM, PUTATIVE-RELATED-RELATED"/>
    <property type="match status" value="1"/>
</dbReference>
<keyword evidence="3" id="KW-1003">Cell membrane</keyword>
<evidence type="ECO:0000313" key="10">
    <source>
        <dbReference type="Proteomes" id="UP001596147"/>
    </source>
</evidence>
<evidence type="ECO:0000256" key="1">
    <source>
        <dbReference type="ARBA" id="ARBA00004651"/>
    </source>
</evidence>
<dbReference type="Gene3D" id="1.20.1250.20">
    <property type="entry name" value="MFS general substrate transporter like domains"/>
    <property type="match status" value="1"/>
</dbReference>
<evidence type="ECO:0000256" key="2">
    <source>
        <dbReference type="ARBA" id="ARBA00022448"/>
    </source>
</evidence>
<sequence>MQDATIDKLHIFITMFVISFIMSIQGPIFTPYASMLGASSIMIGIMLSASQLTDLTGNLMVGPLVDKYGKIIFISIPIFISGLLYVAHGFIADYTSLLVLRAINGFALAFLMPAAFALISGYAKNSRQQGKNMAIVGILGVIADIIAPILGGKLGTTIGYANTYSIMGYALLVIAVYTVIFLRDRQLLSVKNKRAKATNLLTVFQNTQLQLVYLTGFAVMYIHGVINYEVPYLTVEKGYSTLRTGQLFGFEAVGTLASLSLFFLHRYDPINRMMFGLFWLCMSLAAFFNGLLDLPLSLFLMGFCFGLVMPAAGTAVTNAVPSTEHGKAFGVLSAVYSLGMIASSFLTAIIRQAVSPYFIAFLVGMMILTVIGFIKFSMPKTIRDSRY</sequence>
<feature type="transmembrane region" description="Helical" evidence="7">
    <location>
        <begin position="133"/>
        <end position="151"/>
    </location>
</feature>
<accession>A0ABW0LJ63</accession>
<proteinExistence type="predicted"/>
<dbReference type="InterPro" id="IPR011701">
    <property type="entry name" value="MFS"/>
</dbReference>
<evidence type="ECO:0000256" key="5">
    <source>
        <dbReference type="ARBA" id="ARBA00022989"/>
    </source>
</evidence>
<dbReference type="Pfam" id="PF07690">
    <property type="entry name" value="MFS_1"/>
    <property type="match status" value="1"/>
</dbReference>
<evidence type="ECO:0000256" key="6">
    <source>
        <dbReference type="ARBA" id="ARBA00023136"/>
    </source>
</evidence>
<name>A0ABW0LJ63_9BACI</name>
<dbReference type="Proteomes" id="UP001596147">
    <property type="component" value="Unassembled WGS sequence"/>
</dbReference>
<comment type="caution">
    <text evidence="9">The sequence shown here is derived from an EMBL/GenBank/DDBJ whole genome shotgun (WGS) entry which is preliminary data.</text>
</comment>
<feature type="transmembrane region" description="Helical" evidence="7">
    <location>
        <begin position="9"/>
        <end position="26"/>
    </location>
</feature>
<feature type="transmembrane region" description="Helical" evidence="7">
    <location>
        <begin position="203"/>
        <end position="226"/>
    </location>
</feature>